<evidence type="ECO:0000256" key="6">
    <source>
        <dbReference type="ARBA" id="ARBA00023002"/>
    </source>
</evidence>
<dbReference type="Proteomes" id="UP000295438">
    <property type="component" value="Unassembled WGS sequence"/>
</dbReference>
<proteinExistence type="inferred from homology"/>
<dbReference type="PANTHER" id="PTHR43673:SF2">
    <property type="entry name" value="NITROREDUCTASE"/>
    <property type="match status" value="1"/>
</dbReference>
<comment type="cofactor">
    <cofactor evidence="1">
        <name>FMN</name>
        <dbReference type="ChEBI" id="CHEBI:58210"/>
    </cofactor>
</comment>
<keyword evidence="3" id="KW-0285">Flavoprotein</keyword>
<evidence type="ECO:0000259" key="7">
    <source>
        <dbReference type="Pfam" id="PF00881"/>
    </source>
</evidence>
<dbReference type="Gene3D" id="3.40.109.10">
    <property type="entry name" value="NADH Oxidase"/>
    <property type="match status" value="1"/>
</dbReference>
<evidence type="ECO:0000256" key="2">
    <source>
        <dbReference type="ARBA" id="ARBA00007118"/>
    </source>
</evidence>
<dbReference type="InterPro" id="IPR029479">
    <property type="entry name" value="Nitroreductase"/>
</dbReference>
<dbReference type="InterPro" id="IPR000415">
    <property type="entry name" value="Nitroreductase-like"/>
</dbReference>
<dbReference type="GO" id="GO:0016491">
    <property type="term" value="F:oxidoreductase activity"/>
    <property type="evidence" value="ECO:0007669"/>
    <property type="project" value="UniProtKB-KW"/>
</dbReference>
<dbReference type="RefSeq" id="WP_133390025.1">
    <property type="nucleotide sequence ID" value="NZ_SMUW01000028.1"/>
</dbReference>
<keyword evidence="6" id="KW-0560">Oxidoreductase</keyword>
<dbReference type="EMBL" id="SMUW01000028">
    <property type="protein sequence ID" value="TDK47957.1"/>
    <property type="molecule type" value="Genomic_DNA"/>
</dbReference>
<dbReference type="CDD" id="cd02149">
    <property type="entry name" value="NfsB-like"/>
    <property type="match status" value="1"/>
</dbReference>
<gene>
    <name evidence="8" type="ORF">E1898_04595</name>
</gene>
<dbReference type="InterPro" id="IPR033878">
    <property type="entry name" value="NfsB-like"/>
</dbReference>
<dbReference type="Pfam" id="PF00881">
    <property type="entry name" value="Nitroreductase"/>
    <property type="match status" value="1"/>
</dbReference>
<protein>
    <submittedName>
        <fullName evidence="8">NAD(P)H-dependent oxidoreductase</fullName>
    </submittedName>
</protein>
<accession>A0A4V3ARU8</accession>
<comment type="caution">
    <text evidence="8">The sequence shown here is derived from an EMBL/GenBank/DDBJ whole genome shotgun (WGS) entry which is preliminary data.</text>
</comment>
<feature type="domain" description="Nitroreductase" evidence="7">
    <location>
        <begin position="8"/>
        <end position="186"/>
    </location>
</feature>
<evidence type="ECO:0000256" key="3">
    <source>
        <dbReference type="ARBA" id="ARBA00022630"/>
    </source>
</evidence>
<name>A0A4V3ARU8_9BACT</name>
<evidence type="ECO:0000256" key="4">
    <source>
        <dbReference type="ARBA" id="ARBA00022643"/>
    </source>
</evidence>
<comment type="similarity">
    <text evidence="2">Belongs to the nitroreductase family.</text>
</comment>
<keyword evidence="9" id="KW-1185">Reference proteome</keyword>
<reference evidence="8 9" key="1">
    <citation type="submission" date="2019-03" db="EMBL/GenBank/DDBJ databases">
        <title>Algoriphagus aquimaris sp. nov., isolated form marine sediment in Pohang, Korea.</title>
        <authorList>
            <person name="Kim J."/>
            <person name="Yoon S.-H."/>
            <person name="Lee S.-S."/>
        </authorList>
    </citation>
    <scope>NUCLEOTIDE SEQUENCE [LARGE SCALE GENOMIC DNA]</scope>
    <source>
        <strain evidence="8 9">F21</strain>
    </source>
</reference>
<sequence length="210" mass="24058">MKLIETLNWRYATKKFDSKKKIDSKSLELLKEAIRLSVSSYGLQLYKVLIIEDPKTKELLRAASWNQSQITDASHLFVFCSYKQNFTEGVDSYISLLQEAAEESNHSGILAYGKSIKENISSMEDLERKFWSEKQVYLAMNNLLIAAAELRLDACPMEGFEPEKYDRILGLGDQGLHAVLVAPVGYRAEDDSAQFRKKVRRSTKELFEMI</sequence>
<keyword evidence="4" id="KW-0288">FMN</keyword>
<evidence type="ECO:0000313" key="8">
    <source>
        <dbReference type="EMBL" id="TDK47957.1"/>
    </source>
</evidence>
<dbReference type="PANTHER" id="PTHR43673">
    <property type="entry name" value="NAD(P)H NITROREDUCTASE YDGI-RELATED"/>
    <property type="match status" value="1"/>
</dbReference>
<organism evidence="8 9">
    <name type="scientific">Algoriphagus formosus</name>
    <dbReference type="NCBI Taxonomy" id="2007308"/>
    <lineage>
        <taxon>Bacteria</taxon>
        <taxon>Pseudomonadati</taxon>
        <taxon>Bacteroidota</taxon>
        <taxon>Cytophagia</taxon>
        <taxon>Cytophagales</taxon>
        <taxon>Cyclobacteriaceae</taxon>
        <taxon>Algoriphagus</taxon>
    </lineage>
</organism>
<evidence type="ECO:0000313" key="9">
    <source>
        <dbReference type="Proteomes" id="UP000295438"/>
    </source>
</evidence>
<keyword evidence="5" id="KW-0521">NADP</keyword>
<evidence type="ECO:0000256" key="1">
    <source>
        <dbReference type="ARBA" id="ARBA00001917"/>
    </source>
</evidence>
<dbReference type="AlphaFoldDB" id="A0A4V3ARU8"/>
<evidence type="ECO:0000256" key="5">
    <source>
        <dbReference type="ARBA" id="ARBA00022857"/>
    </source>
</evidence>
<dbReference type="SUPFAM" id="SSF55469">
    <property type="entry name" value="FMN-dependent nitroreductase-like"/>
    <property type="match status" value="1"/>
</dbReference>